<dbReference type="FunFam" id="1.10.10.10:FF:000051">
    <property type="entry name" value="Fur family transcriptional regulator"/>
    <property type="match status" value="1"/>
</dbReference>
<evidence type="ECO:0000256" key="5">
    <source>
        <dbReference type="ARBA" id="ARBA00023015"/>
    </source>
</evidence>
<dbReference type="Gene3D" id="3.30.1490.190">
    <property type="match status" value="1"/>
</dbReference>
<dbReference type="GO" id="GO:0000976">
    <property type="term" value="F:transcription cis-regulatory region binding"/>
    <property type="evidence" value="ECO:0007669"/>
    <property type="project" value="TreeGrafter"/>
</dbReference>
<keyword evidence="4 8" id="KW-0862">Zinc</keyword>
<dbReference type="Gene3D" id="1.10.10.10">
    <property type="entry name" value="Winged helix-like DNA-binding domain superfamily/Winged helix DNA-binding domain"/>
    <property type="match status" value="1"/>
</dbReference>
<dbReference type="GO" id="GO:0003700">
    <property type="term" value="F:DNA-binding transcription factor activity"/>
    <property type="evidence" value="ECO:0007669"/>
    <property type="project" value="InterPro"/>
</dbReference>
<evidence type="ECO:0000256" key="7">
    <source>
        <dbReference type="ARBA" id="ARBA00023163"/>
    </source>
</evidence>
<dbReference type="AlphaFoldDB" id="A0A2J6WME0"/>
<dbReference type="InterPro" id="IPR043135">
    <property type="entry name" value="Fur_C"/>
</dbReference>
<dbReference type="PANTHER" id="PTHR33202:SF7">
    <property type="entry name" value="FERRIC UPTAKE REGULATION PROTEIN"/>
    <property type="match status" value="1"/>
</dbReference>
<protein>
    <submittedName>
        <fullName evidence="9">Ferric uptake regulation protein</fullName>
    </submittedName>
</protein>
<evidence type="ECO:0000256" key="8">
    <source>
        <dbReference type="PIRSR" id="PIRSR602481-1"/>
    </source>
</evidence>
<name>A0A2J6WME0_9BACT</name>
<dbReference type="GO" id="GO:1900376">
    <property type="term" value="P:regulation of secondary metabolite biosynthetic process"/>
    <property type="evidence" value="ECO:0007669"/>
    <property type="project" value="TreeGrafter"/>
</dbReference>
<dbReference type="InterPro" id="IPR002481">
    <property type="entry name" value="FUR"/>
</dbReference>
<evidence type="ECO:0000256" key="4">
    <source>
        <dbReference type="ARBA" id="ARBA00022833"/>
    </source>
</evidence>
<evidence type="ECO:0000256" key="1">
    <source>
        <dbReference type="ARBA" id="ARBA00007957"/>
    </source>
</evidence>
<dbReference type="GO" id="GO:0045892">
    <property type="term" value="P:negative regulation of DNA-templated transcription"/>
    <property type="evidence" value="ECO:0007669"/>
    <property type="project" value="TreeGrafter"/>
</dbReference>
<evidence type="ECO:0000256" key="2">
    <source>
        <dbReference type="ARBA" id="ARBA00022491"/>
    </source>
</evidence>
<reference evidence="9 10" key="1">
    <citation type="submission" date="2018-01" db="EMBL/GenBank/DDBJ databases">
        <title>Metagenomic assembled genomes from two thermal pools in the Uzon Caldera, Kamchatka, Russia.</title>
        <authorList>
            <person name="Wilkins L."/>
            <person name="Ettinger C."/>
        </authorList>
    </citation>
    <scope>NUCLEOTIDE SEQUENCE [LARGE SCALE GENOMIC DNA]</scope>
    <source>
        <strain evidence="9">ZAV-04</strain>
    </source>
</reference>
<dbReference type="SUPFAM" id="SSF46785">
    <property type="entry name" value="Winged helix' DNA-binding domain"/>
    <property type="match status" value="1"/>
</dbReference>
<comment type="similarity">
    <text evidence="1">Belongs to the Fur family.</text>
</comment>
<organism evidence="9 10">
    <name type="scientific">Thermodesulfovibrio aggregans</name>
    <dbReference type="NCBI Taxonomy" id="86166"/>
    <lineage>
        <taxon>Bacteria</taxon>
        <taxon>Pseudomonadati</taxon>
        <taxon>Nitrospirota</taxon>
        <taxon>Thermodesulfovibrionia</taxon>
        <taxon>Thermodesulfovibrionales</taxon>
        <taxon>Thermodesulfovibrionaceae</taxon>
        <taxon>Thermodesulfovibrio</taxon>
    </lineage>
</organism>
<evidence type="ECO:0000313" key="9">
    <source>
        <dbReference type="EMBL" id="PMP71553.1"/>
    </source>
</evidence>
<gene>
    <name evidence="9" type="ORF">C0186_03560</name>
</gene>
<feature type="binding site" evidence="8">
    <location>
        <position position="146"/>
    </location>
    <ligand>
        <name>Zn(2+)</name>
        <dbReference type="ChEBI" id="CHEBI:29105"/>
    </ligand>
</feature>
<dbReference type="InterPro" id="IPR036390">
    <property type="entry name" value="WH_DNA-bd_sf"/>
</dbReference>
<evidence type="ECO:0000256" key="6">
    <source>
        <dbReference type="ARBA" id="ARBA00023125"/>
    </source>
</evidence>
<dbReference type="InterPro" id="IPR036388">
    <property type="entry name" value="WH-like_DNA-bd_sf"/>
</dbReference>
<proteinExistence type="inferred from homology"/>
<sequence>MSFEQGWCCRKRFRECGLKWTQTREAIINLLSSKKGHLSAEEIFLEVKKLYPGIGLATVYRTLELLTELGILRKFDFKDGRARYEFIAGRQTVEHYHLICRICGKIIDYEIDLENQQDPLKDLKSTLTEKFNFSIERSDIQFFGLCEKCRHHLEKD</sequence>
<evidence type="ECO:0000256" key="3">
    <source>
        <dbReference type="ARBA" id="ARBA00022723"/>
    </source>
</evidence>
<feature type="binding site" evidence="8">
    <location>
        <position position="103"/>
    </location>
    <ligand>
        <name>Zn(2+)</name>
        <dbReference type="ChEBI" id="CHEBI:29105"/>
    </ligand>
</feature>
<dbReference type="PANTHER" id="PTHR33202">
    <property type="entry name" value="ZINC UPTAKE REGULATION PROTEIN"/>
    <property type="match status" value="1"/>
</dbReference>
<dbReference type="EMBL" id="PNIO01000026">
    <property type="protein sequence ID" value="PMP71553.1"/>
    <property type="molecule type" value="Genomic_DNA"/>
</dbReference>
<keyword evidence="6" id="KW-0238">DNA-binding</keyword>
<evidence type="ECO:0000313" key="10">
    <source>
        <dbReference type="Proteomes" id="UP000242288"/>
    </source>
</evidence>
<comment type="caution">
    <text evidence="9">The sequence shown here is derived from an EMBL/GenBank/DDBJ whole genome shotgun (WGS) entry which is preliminary data.</text>
</comment>
<keyword evidence="2" id="KW-0678">Repressor</keyword>
<dbReference type="GO" id="GO:0008270">
    <property type="term" value="F:zinc ion binding"/>
    <property type="evidence" value="ECO:0007669"/>
    <property type="project" value="TreeGrafter"/>
</dbReference>
<keyword evidence="3 8" id="KW-0479">Metal-binding</keyword>
<feature type="binding site" evidence="8">
    <location>
        <position position="100"/>
    </location>
    <ligand>
        <name>Zn(2+)</name>
        <dbReference type="ChEBI" id="CHEBI:29105"/>
    </ligand>
</feature>
<comment type="cofactor">
    <cofactor evidence="8">
        <name>Zn(2+)</name>
        <dbReference type="ChEBI" id="CHEBI:29105"/>
    </cofactor>
    <text evidence="8">Binds 1 zinc ion per subunit.</text>
</comment>
<dbReference type="CDD" id="cd07153">
    <property type="entry name" value="Fur_like"/>
    <property type="match status" value="1"/>
</dbReference>
<keyword evidence="7" id="KW-0804">Transcription</keyword>
<feature type="binding site" evidence="8">
    <location>
        <position position="149"/>
    </location>
    <ligand>
        <name>Zn(2+)</name>
        <dbReference type="ChEBI" id="CHEBI:29105"/>
    </ligand>
</feature>
<accession>A0A2J6WME0</accession>
<dbReference type="Proteomes" id="UP000242288">
    <property type="component" value="Unassembled WGS sequence"/>
</dbReference>
<dbReference type="Pfam" id="PF01475">
    <property type="entry name" value="FUR"/>
    <property type="match status" value="1"/>
</dbReference>
<keyword evidence="5" id="KW-0805">Transcription regulation</keyword>